<evidence type="ECO:0000313" key="4">
    <source>
        <dbReference type="EMBL" id="GMH98726.1"/>
    </source>
</evidence>
<feature type="compositionally biased region" description="Pro residues" evidence="1">
    <location>
        <begin position="678"/>
        <end position="690"/>
    </location>
</feature>
<dbReference type="Gene3D" id="1.10.150.50">
    <property type="entry name" value="Transcription Factor, Ets-1"/>
    <property type="match status" value="1"/>
</dbReference>
<feature type="transmembrane region" description="Helical" evidence="2">
    <location>
        <begin position="371"/>
        <end position="395"/>
    </location>
</feature>
<feature type="region of interest" description="Disordered" evidence="1">
    <location>
        <begin position="533"/>
        <end position="559"/>
    </location>
</feature>
<dbReference type="AlphaFoldDB" id="A0A9W7BWD3"/>
<feature type="transmembrane region" description="Helical" evidence="2">
    <location>
        <begin position="505"/>
        <end position="526"/>
    </location>
</feature>
<feature type="compositionally biased region" description="Polar residues" evidence="1">
    <location>
        <begin position="838"/>
        <end position="859"/>
    </location>
</feature>
<evidence type="ECO:0000256" key="2">
    <source>
        <dbReference type="SAM" id="Phobius"/>
    </source>
</evidence>
<accession>A0A9W7BWD3</accession>
<keyword evidence="2" id="KW-1133">Transmembrane helix</keyword>
<feature type="region of interest" description="Disordered" evidence="1">
    <location>
        <begin position="884"/>
        <end position="914"/>
    </location>
</feature>
<feature type="region of interest" description="Disordered" evidence="1">
    <location>
        <begin position="810"/>
        <end position="861"/>
    </location>
</feature>
<gene>
    <name evidence="4" type="ORF">TrST_g13624</name>
</gene>
<dbReference type="EMBL" id="BRXY01000533">
    <property type="protein sequence ID" value="GMH98726.1"/>
    <property type="molecule type" value="Genomic_DNA"/>
</dbReference>
<dbReference type="SUPFAM" id="SSF47769">
    <property type="entry name" value="SAM/Pointed domain"/>
    <property type="match status" value="1"/>
</dbReference>
<feature type="region of interest" description="Disordered" evidence="1">
    <location>
        <begin position="717"/>
        <end position="741"/>
    </location>
</feature>
<protein>
    <recommendedName>
        <fullName evidence="3">SAM domain-containing protein</fullName>
    </recommendedName>
</protein>
<dbReference type="PROSITE" id="PS50105">
    <property type="entry name" value="SAM_DOMAIN"/>
    <property type="match status" value="1"/>
</dbReference>
<feature type="transmembrane region" description="Helical" evidence="2">
    <location>
        <begin position="481"/>
        <end position="499"/>
    </location>
</feature>
<name>A0A9W7BWD3_9STRA</name>
<feature type="region of interest" description="Disordered" evidence="1">
    <location>
        <begin position="666"/>
        <end position="702"/>
    </location>
</feature>
<dbReference type="SMART" id="SM00454">
    <property type="entry name" value="SAM"/>
    <property type="match status" value="1"/>
</dbReference>
<dbReference type="OrthoDB" id="206322at2759"/>
<dbReference type="Proteomes" id="UP001165085">
    <property type="component" value="Unassembled WGS sequence"/>
</dbReference>
<keyword evidence="5" id="KW-1185">Reference proteome</keyword>
<feature type="compositionally biased region" description="Acidic residues" evidence="1">
    <location>
        <begin position="894"/>
        <end position="904"/>
    </location>
</feature>
<sequence length="914" mass="99668">MDESSMDFFPSSATPLEWDATKISLRPSNTSLSASLCNPSSDPLPACDSGITVTSSTQNPSSPSCLPRSSVTLDEVTEALTLASFLPTTPDPSITIDFAPNSICLKDVNNNQISTFPSSSFTYTTSLPAKPVNPNPSGNTTDTPEEIPIYGIGVYVTDLSSLSLKDSTFYADLRVYVLKYYKTYTAETKDDVLHNALDPANPSSCQFKDGEKWLFLNNVTITDLNILTGVNLVGFPRITPVLQPPTCDSDPHLCTPTSQTSGTLDHIRLQSNFAFQPQLADYPFATQTLPVLLEFPFSTTSKTDYSFCSLDRYTGFSPYLSSQTAEMSPSSSFTMTADITAGRYPPFSNSHTNLLHSTPRYNLEISFPTPLTFSALTLLPSFIILLTCLLIYVLLPLRSYFQKTQALATSLLAAVLQQSSISQATRGTVVSLADWFSLVVYAGVTSCLIGSGIDGWMLRHDEVNSNSSGSPIYLRAKLLHTYYRVIPLMTPLLFLGLAFENKKHGFIVMSILFLVFGAVVMAAYFLRAMNPSSSSSSSSKLESSPPLPPTPHGTLPMNSNSSFRIETPGLLGMFGNSAKFSRRKSAEPLLRRHMSSYVDTSQWKNWTNDEVLTWLSGIDNLKQSIRDTFQAEEIDGSCLPALTTSDLKTFGLSFKDSQTIMIALNDLKGPSGSRPSSQPGPPPSSSPPPSQQSFGVDSPHPEDLYEKADKVMSERFGGSIELPKPRIPSKPRPTQEVEMKSMRPSFTELRANMYEQPPPRPAHMDPEIAPDVKGTLLSEGIFPTDIDSMPPEIKDILSRRPDLLKEALERSKANGSKNAGGGGDVFSDDLITIDEEPQQNTASPSLAPQLSTVQQNMVKSSRGYAERFAGAAAAAELNGIKVATSSQRNRVQYEDDEDDEEEGDGVGLLGSRRL</sequence>
<feature type="compositionally biased region" description="Polar residues" evidence="1">
    <location>
        <begin position="51"/>
        <end position="68"/>
    </location>
</feature>
<evidence type="ECO:0000259" key="3">
    <source>
        <dbReference type="PROSITE" id="PS50105"/>
    </source>
</evidence>
<reference evidence="5" key="1">
    <citation type="journal article" date="2023" name="Commun. Biol.">
        <title>Genome analysis of Parmales, the sister group of diatoms, reveals the evolutionary specialization of diatoms from phago-mixotrophs to photoautotrophs.</title>
        <authorList>
            <person name="Ban H."/>
            <person name="Sato S."/>
            <person name="Yoshikawa S."/>
            <person name="Yamada K."/>
            <person name="Nakamura Y."/>
            <person name="Ichinomiya M."/>
            <person name="Sato N."/>
            <person name="Blanc-Mathieu R."/>
            <person name="Endo H."/>
            <person name="Kuwata A."/>
            <person name="Ogata H."/>
        </authorList>
    </citation>
    <scope>NUCLEOTIDE SEQUENCE [LARGE SCALE GENOMIC DNA]</scope>
    <source>
        <strain evidence="5">NIES 3701</strain>
    </source>
</reference>
<proteinExistence type="predicted"/>
<feature type="compositionally biased region" description="Low complexity" evidence="1">
    <location>
        <begin position="533"/>
        <end position="544"/>
    </location>
</feature>
<feature type="region of interest" description="Disordered" evidence="1">
    <location>
        <begin position="48"/>
        <end position="68"/>
    </location>
</feature>
<feature type="domain" description="SAM" evidence="3">
    <location>
        <begin position="606"/>
        <end position="653"/>
    </location>
</feature>
<evidence type="ECO:0000313" key="5">
    <source>
        <dbReference type="Proteomes" id="UP001165085"/>
    </source>
</evidence>
<dbReference type="InterPro" id="IPR001660">
    <property type="entry name" value="SAM"/>
</dbReference>
<keyword evidence="2" id="KW-0472">Membrane</keyword>
<dbReference type="InterPro" id="IPR013761">
    <property type="entry name" value="SAM/pointed_sf"/>
</dbReference>
<organism evidence="4 5">
    <name type="scientific">Triparma strigata</name>
    <dbReference type="NCBI Taxonomy" id="1606541"/>
    <lineage>
        <taxon>Eukaryota</taxon>
        <taxon>Sar</taxon>
        <taxon>Stramenopiles</taxon>
        <taxon>Ochrophyta</taxon>
        <taxon>Bolidophyceae</taxon>
        <taxon>Parmales</taxon>
        <taxon>Triparmaceae</taxon>
        <taxon>Triparma</taxon>
    </lineage>
</organism>
<dbReference type="Pfam" id="PF00536">
    <property type="entry name" value="SAM_1"/>
    <property type="match status" value="1"/>
</dbReference>
<keyword evidence="2" id="KW-0812">Transmembrane</keyword>
<evidence type="ECO:0000256" key="1">
    <source>
        <dbReference type="SAM" id="MobiDB-lite"/>
    </source>
</evidence>
<comment type="caution">
    <text evidence="4">The sequence shown here is derived from an EMBL/GenBank/DDBJ whole genome shotgun (WGS) entry which is preliminary data.</text>
</comment>